<name>A0A8J3INW9_9CHLR</name>
<keyword evidence="2" id="KW-1185">Reference proteome</keyword>
<sequence length="87" mass="9758">MDPIFSTGVSIALNNARFASADILQAVEIGEFGKAGFQRFEQTLRWETSNRYKFISVYYRLNVLFTAFVRNLVSMGGAQVAARGCLR</sequence>
<dbReference type="RefSeq" id="WP_220208012.1">
    <property type="nucleotide sequence ID" value="NZ_BNJK01000001.1"/>
</dbReference>
<dbReference type="Gene3D" id="3.50.50.60">
    <property type="entry name" value="FAD/NAD(P)-binding domain"/>
    <property type="match status" value="1"/>
</dbReference>
<dbReference type="Proteomes" id="UP000597444">
    <property type="component" value="Unassembled WGS sequence"/>
</dbReference>
<dbReference type="EMBL" id="BNJK01000001">
    <property type="protein sequence ID" value="GHO97458.1"/>
    <property type="molecule type" value="Genomic_DNA"/>
</dbReference>
<dbReference type="AlphaFoldDB" id="A0A8J3INW9"/>
<evidence type="ECO:0000313" key="1">
    <source>
        <dbReference type="EMBL" id="GHO97458.1"/>
    </source>
</evidence>
<proteinExistence type="predicted"/>
<gene>
    <name evidence="1" type="ORF">KSF_075060</name>
</gene>
<evidence type="ECO:0000313" key="2">
    <source>
        <dbReference type="Proteomes" id="UP000597444"/>
    </source>
</evidence>
<protein>
    <submittedName>
        <fullName evidence="1">Uncharacterized protein</fullName>
    </submittedName>
</protein>
<organism evidence="1 2">
    <name type="scientific">Reticulibacter mediterranei</name>
    <dbReference type="NCBI Taxonomy" id="2778369"/>
    <lineage>
        <taxon>Bacteria</taxon>
        <taxon>Bacillati</taxon>
        <taxon>Chloroflexota</taxon>
        <taxon>Ktedonobacteria</taxon>
        <taxon>Ktedonobacterales</taxon>
        <taxon>Reticulibacteraceae</taxon>
        <taxon>Reticulibacter</taxon>
    </lineage>
</organism>
<comment type="caution">
    <text evidence="1">The sequence shown here is derived from an EMBL/GenBank/DDBJ whole genome shotgun (WGS) entry which is preliminary data.</text>
</comment>
<reference evidence="1" key="1">
    <citation type="submission" date="2020-10" db="EMBL/GenBank/DDBJ databases">
        <title>Taxonomic study of unclassified bacteria belonging to the class Ktedonobacteria.</title>
        <authorList>
            <person name="Yabe S."/>
            <person name="Wang C.M."/>
            <person name="Zheng Y."/>
            <person name="Sakai Y."/>
            <person name="Cavaletti L."/>
            <person name="Monciardini P."/>
            <person name="Donadio S."/>
        </authorList>
    </citation>
    <scope>NUCLEOTIDE SEQUENCE</scope>
    <source>
        <strain evidence="1">ID150040</strain>
    </source>
</reference>
<dbReference type="InterPro" id="IPR036188">
    <property type="entry name" value="FAD/NAD-bd_sf"/>
</dbReference>
<accession>A0A8J3INW9</accession>